<name>A0A4R2I7B9_9GAMM</name>
<dbReference type="RefSeq" id="WP_199222759.1">
    <property type="nucleotide sequence ID" value="NZ_SLWQ01000005.1"/>
</dbReference>
<dbReference type="NCBIfam" id="NF033788">
    <property type="entry name" value="HTH_metalloreg"/>
    <property type="match status" value="1"/>
</dbReference>
<dbReference type="Gene3D" id="1.10.10.10">
    <property type="entry name" value="Winged helix-like DNA-binding domain superfamily/Winged helix DNA-binding domain"/>
    <property type="match status" value="1"/>
</dbReference>
<dbReference type="CDD" id="cd00090">
    <property type="entry name" value="HTH_ARSR"/>
    <property type="match status" value="1"/>
</dbReference>
<comment type="caution">
    <text evidence="6">The sequence shown here is derived from an EMBL/GenBank/DDBJ whole genome shotgun (WGS) entry which is preliminary data.</text>
</comment>
<gene>
    <name evidence="6" type="ORF">EV148_10515</name>
</gene>
<feature type="region of interest" description="Disordered" evidence="4">
    <location>
        <begin position="1"/>
        <end position="20"/>
    </location>
</feature>
<keyword evidence="2 6" id="KW-0238">DNA-binding</keyword>
<dbReference type="InterPro" id="IPR011991">
    <property type="entry name" value="ArsR-like_HTH"/>
</dbReference>
<dbReference type="AlphaFoldDB" id="A0A4R2I7B9"/>
<keyword evidence="7" id="KW-1185">Reference proteome</keyword>
<evidence type="ECO:0000256" key="1">
    <source>
        <dbReference type="ARBA" id="ARBA00023015"/>
    </source>
</evidence>
<keyword evidence="3" id="KW-0804">Transcription</keyword>
<dbReference type="SUPFAM" id="SSF46785">
    <property type="entry name" value="Winged helix' DNA-binding domain"/>
    <property type="match status" value="1"/>
</dbReference>
<dbReference type="PRINTS" id="PR00778">
    <property type="entry name" value="HTHARSR"/>
</dbReference>
<evidence type="ECO:0000256" key="2">
    <source>
        <dbReference type="ARBA" id="ARBA00023125"/>
    </source>
</evidence>
<dbReference type="SMART" id="SM00418">
    <property type="entry name" value="HTH_ARSR"/>
    <property type="match status" value="1"/>
</dbReference>
<reference evidence="6 7" key="1">
    <citation type="journal article" date="2015" name="Stand. Genomic Sci.">
        <title>Genomic Encyclopedia of Bacterial and Archaeal Type Strains, Phase III: the genomes of soil and plant-associated and newly described type strains.</title>
        <authorList>
            <person name="Whitman W.B."/>
            <person name="Woyke T."/>
            <person name="Klenk H.P."/>
            <person name="Zhou Y."/>
            <person name="Lilburn T.G."/>
            <person name="Beck B.J."/>
            <person name="De Vos P."/>
            <person name="Vandamme P."/>
            <person name="Eisen J.A."/>
            <person name="Garrity G."/>
            <person name="Hugenholtz P."/>
            <person name="Kyrpides N.C."/>
        </authorList>
    </citation>
    <scope>NUCLEOTIDE SEQUENCE [LARGE SCALE GENOMIC DNA]</scope>
    <source>
        <strain evidence="6 7">A3</strain>
    </source>
</reference>
<dbReference type="GO" id="GO:0003677">
    <property type="term" value="F:DNA binding"/>
    <property type="evidence" value="ECO:0007669"/>
    <property type="project" value="UniProtKB-KW"/>
</dbReference>
<dbReference type="PROSITE" id="PS50987">
    <property type="entry name" value="HTH_ARSR_2"/>
    <property type="match status" value="1"/>
</dbReference>
<evidence type="ECO:0000259" key="5">
    <source>
        <dbReference type="PROSITE" id="PS50987"/>
    </source>
</evidence>
<dbReference type="PANTHER" id="PTHR43132">
    <property type="entry name" value="ARSENICAL RESISTANCE OPERON REPRESSOR ARSR-RELATED"/>
    <property type="match status" value="1"/>
</dbReference>
<evidence type="ECO:0000313" key="6">
    <source>
        <dbReference type="EMBL" id="TCO40221.1"/>
    </source>
</evidence>
<dbReference type="Proteomes" id="UP000294862">
    <property type="component" value="Unassembled WGS sequence"/>
</dbReference>
<dbReference type="InterPro" id="IPR036390">
    <property type="entry name" value="WH_DNA-bd_sf"/>
</dbReference>
<proteinExistence type="predicted"/>
<feature type="domain" description="HTH arsR-type" evidence="5">
    <location>
        <begin position="15"/>
        <end position="112"/>
    </location>
</feature>
<dbReference type="EMBL" id="SLWQ01000005">
    <property type="protein sequence ID" value="TCO40221.1"/>
    <property type="molecule type" value="Genomic_DNA"/>
</dbReference>
<dbReference type="InterPro" id="IPR036388">
    <property type="entry name" value="WH-like_DNA-bd_sf"/>
</dbReference>
<dbReference type="Pfam" id="PF01022">
    <property type="entry name" value="HTH_5"/>
    <property type="match status" value="1"/>
</dbReference>
<keyword evidence="1" id="KW-0805">Transcription regulation</keyword>
<organism evidence="6 7">
    <name type="scientific">Dokdonella fugitiva</name>
    <dbReference type="NCBI Taxonomy" id="328517"/>
    <lineage>
        <taxon>Bacteria</taxon>
        <taxon>Pseudomonadati</taxon>
        <taxon>Pseudomonadota</taxon>
        <taxon>Gammaproteobacteria</taxon>
        <taxon>Lysobacterales</taxon>
        <taxon>Rhodanobacteraceae</taxon>
        <taxon>Dokdonella</taxon>
    </lineage>
</organism>
<dbReference type="InterPro" id="IPR001845">
    <property type="entry name" value="HTH_ArsR_DNA-bd_dom"/>
</dbReference>
<accession>A0A4R2I7B9</accession>
<evidence type="ECO:0000313" key="7">
    <source>
        <dbReference type="Proteomes" id="UP000294862"/>
    </source>
</evidence>
<dbReference type="PANTHER" id="PTHR43132:SF2">
    <property type="entry name" value="ARSENICAL RESISTANCE OPERON REPRESSOR ARSR-RELATED"/>
    <property type="match status" value="1"/>
</dbReference>
<evidence type="ECO:0000256" key="3">
    <source>
        <dbReference type="ARBA" id="ARBA00023163"/>
    </source>
</evidence>
<dbReference type="GO" id="GO:0003700">
    <property type="term" value="F:DNA-binding transcription factor activity"/>
    <property type="evidence" value="ECO:0007669"/>
    <property type="project" value="InterPro"/>
</dbReference>
<evidence type="ECO:0000256" key="4">
    <source>
        <dbReference type="SAM" id="MobiDB-lite"/>
    </source>
</evidence>
<dbReference type="InterPro" id="IPR051011">
    <property type="entry name" value="Metal_resp_trans_reg"/>
</dbReference>
<protein>
    <submittedName>
        <fullName evidence="6">DNA-binding transcriptional ArsR family regulator</fullName>
    </submittedName>
</protein>
<sequence length="112" mass="12401">MARGRRSVPGIDPQRMRAHSRDASRLLKTLGNESRLVILCLLAEGERSVTQLNEHLDLSQPALSQHLAVLRDEGLVTTRREAQTIYYALAPSPATRVVQVLHDIYCGAESKG</sequence>